<evidence type="ECO:0000313" key="1">
    <source>
        <dbReference type="EMBL" id="TFK69712.1"/>
    </source>
</evidence>
<dbReference type="EMBL" id="ML208326">
    <property type="protein sequence ID" value="TFK69712.1"/>
    <property type="molecule type" value="Genomic_DNA"/>
</dbReference>
<accession>A0ACD3AXI8</accession>
<name>A0ACD3AXI8_9AGAR</name>
<keyword evidence="2" id="KW-1185">Reference proteome</keyword>
<protein>
    <submittedName>
        <fullName evidence="1">Uncharacterized protein</fullName>
    </submittedName>
</protein>
<evidence type="ECO:0000313" key="2">
    <source>
        <dbReference type="Proteomes" id="UP000308600"/>
    </source>
</evidence>
<dbReference type="Proteomes" id="UP000308600">
    <property type="component" value="Unassembled WGS sequence"/>
</dbReference>
<sequence>MAIVRYGYLDRSPLPSSAVGIRDGWLIQLRSGRKSPAPEPMIRPFSSQLKESNCGMATSTITIMIESTKPQSHYGIMLGDGGDRSSSLVLKTIQLQYAPKSFSARSARLSISALMMRGTVTSDQYVAVPPPGLNNVRRLGPTNSYGLSPLKGSCVRWWTGKNSPNRRRIIWELSSFESELALYIELEELSEEQQYYLAQHSLSPSVLKKDTGCPGFIPKITGDSDYTHGHSYMAV</sequence>
<reference evidence="1 2" key="1">
    <citation type="journal article" date="2019" name="Nat. Ecol. Evol.">
        <title>Megaphylogeny resolves global patterns of mushroom evolution.</title>
        <authorList>
            <person name="Varga T."/>
            <person name="Krizsan K."/>
            <person name="Foldi C."/>
            <person name="Dima B."/>
            <person name="Sanchez-Garcia M."/>
            <person name="Sanchez-Ramirez S."/>
            <person name="Szollosi G.J."/>
            <person name="Szarkandi J.G."/>
            <person name="Papp V."/>
            <person name="Albert L."/>
            <person name="Andreopoulos W."/>
            <person name="Angelini C."/>
            <person name="Antonin V."/>
            <person name="Barry K.W."/>
            <person name="Bougher N.L."/>
            <person name="Buchanan P."/>
            <person name="Buyck B."/>
            <person name="Bense V."/>
            <person name="Catcheside P."/>
            <person name="Chovatia M."/>
            <person name="Cooper J."/>
            <person name="Damon W."/>
            <person name="Desjardin D."/>
            <person name="Finy P."/>
            <person name="Geml J."/>
            <person name="Haridas S."/>
            <person name="Hughes K."/>
            <person name="Justo A."/>
            <person name="Karasinski D."/>
            <person name="Kautmanova I."/>
            <person name="Kiss B."/>
            <person name="Kocsube S."/>
            <person name="Kotiranta H."/>
            <person name="LaButti K.M."/>
            <person name="Lechner B.E."/>
            <person name="Liimatainen K."/>
            <person name="Lipzen A."/>
            <person name="Lukacs Z."/>
            <person name="Mihaltcheva S."/>
            <person name="Morgado L.N."/>
            <person name="Niskanen T."/>
            <person name="Noordeloos M.E."/>
            <person name="Ohm R.A."/>
            <person name="Ortiz-Santana B."/>
            <person name="Ovrebo C."/>
            <person name="Racz N."/>
            <person name="Riley R."/>
            <person name="Savchenko A."/>
            <person name="Shiryaev A."/>
            <person name="Soop K."/>
            <person name="Spirin V."/>
            <person name="Szebenyi C."/>
            <person name="Tomsovsky M."/>
            <person name="Tulloss R.E."/>
            <person name="Uehling J."/>
            <person name="Grigoriev I.V."/>
            <person name="Vagvolgyi C."/>
            <person name="Papp T."/>
            <person name="Martin F.M."/>
            <person name="Miettinen O."/>
            <person name="Hibbett D.S."/>
            <person name="Nagy L.G."/>
        </authorList>
    </citation>
    <scope>NUCLEOTIDE SEQUENCE [LARGE SCALE GENOMIC DNA]</scope>
    <source>
        <strain evidence="1 2">NL-1719</strain>
    </source>
</reference>
<gene>
    <name evidence="1" type="ORF">BDN72DRAFT_857520</name>
</gene>
<organism evidence="1 2">
    <name type="scientific">Pluteus cervinus</name>
    <dbReference type="NCBI Taxonomy" id="181527"/>
    <lineage>
        <taxon>Eukaryota</taxon>
        <taxon>Fungi</taxon>
        <taxon>Dikarya</taxon>
        <taxon>Basidiomycota</taxon>
        <taxon>Agaricomycotina</taxon>
        <taxon>Agaricomycetes</taxon>
        <taxon>Agaricomycetidae</taxon>
        <taxon>Agaricales</taxon>
        <taxon>Pluteineae</taxon>
        <taxon>Pluteaceae</taxon>
        <taxon>Pluteus</taxon>
    </lineage>
</organism>
<proteinExistence type="predicted"/>